<dbReference type="AlphaFoldDB" id="A0AA39J4F5"/>
<name>A0AA39J4F5_ARMTA</name>
<organism evidence="2 3">
    <name type="scientific">Armillaria tabescens</name>
    <name type="common">Ringless honey mushroom</name>
    <name type="synonym">Agaricus tabescens</name>
    <dbReference type="NCBI Taxonomy" id="1929756"/>
    <lineage>
        <taxon>Eukaryota</taxon>
        <taxon>Fungi</taxon>
        <taxon>Dikarya</taxon>
        <taxon>Basidiomycota</taxon>
        <taxon>Agaricomycotina</taxon>
        <taxon>Agaricomycetes</taxon>
        <taxon>Agaricomycetidae</taxon>
        <taxon>Agaricales</taxon>
        <taxon>Marasmiineae</taxon>
        <taxon>Physalacriaceae</taxon>
        <taxon>Desarmillaria</taxon>
    </lineage>
</organism>
<dbReference type="InterPro" id="IPR036047">
    <property type="entry name" value="F-box-like_dom_sf"/>
</dbReference>
<dbReference type="SUPFAM" id="SSF52047">
    <property type="entry name" value="RNI-like"/>
    <property type="match status" value="1"/>
</dbReference>
<keyword evidence="3" id="KW-1185">Reference proteome</keyword>
<dbReference type="Proteomes" id="UP001175211">
    <property type="component" value="Unassembled WGS sequence"/>
</dbReference>
<dbReference type="Pfam" id="PF12937">
    <property type="entry name" value="F-box-like"/>
    <property type="match status" value="1"/>
</dbReference>
<dbReference type="EMBL" id="JAUEPS010000135">
    <property type="protein sequence ID" value="KAK0435952.1"/>
    <property type="molecule type" value="Genomic_DNA"/>
</dbReference>
<accession>A0AA39J4F5</accession>
<dbReference type="Gene3D" id="3.80.10.10">
    <property type="entry name" value="Ribonuclease Inhibitor"/>
    <property type="match status" value="1"/>
</dbReference>
<gene>
    <name evidence="2" type="ORF">EV420DRAFT_262163</name>
</gene>
<dbReference type="InterPro" id="IPR001810">
    <property type="entry name" value="F-box_dom"/>
</dbReference>
<proteinExistence type="predicted"/>
<evidence type="ECO:0000313" key="3">
    <source>
        <dbReference type="Proteomes" id="UP001175211"/>
    </source>
</evidence>
<dbReference type="SUPFAM" id="SSF81383">
    <property type="entry name" value="F-box domain"/>
    <property type="match status" value="1"/>
</dbReference>
<dbReference type="Gene3D" id="1.20.1280.50">
    <property type="match status" value="1"/>
</dbReference>
<comment type="caution">
    <text evidence="2">The sequence shown here is derived from an EMBL/GenBank/DDBJ whole genome shotgun (WGS) entry which is preliminary data.</text>
</comment>
<dbReference type="InterPro" id="IPR032675">
    <property type="entry name" value="LRR_dom_sf"/>
</dbReference>
<reference evidence="2" key="1">
    <citation type="submission" date="2023-06" db="EMBL/GenBank/DDBJ databases">
        <authorList>
            <consortium name="Lawrence Berkeley National Laboratory"/>
            <person name="Ahrendt S."/>
            <person name="Sahu N."/>
            <person name="Indic B."/>
            <person name="Wong-Bajracharya J."/>
            <person name="Merenyi Z."/>
            <person name="Ke H.-M."/>
            <person name="Monk M."/>
            <person name="Kocsube S."/>
            <person name="Drula E."/>
            <person name="Lipzen A."/>
            <person name="Balint B."/>
            <person name="Henrissat B."/>
            <person name="Andreopoulos B."/>
            <person name="Martin F.M."/>
            <person name="Harder C.B."/>
            <person name="Rigling D."/>
            <person name="Ford K.L."/>
            <person name="Foster G.D."/>
            <person name="Pangilinan J."/>
            <person name="Papanicolaou A."/>
            <person name="Barry K."/>
            <person name="LaButti K."/>
            <person name="Viragh M."/>
            <person name="Koriabine M."/>
            <person name="Yan M."/>
            <person name="Riley R."/>
            <person name="Champramary S."/>
            <person name="Plett K.L."/>
            <person name="Tsai I.J."/>
            <person name="Slot J."/>
            <person name="Sipos G."/>
            <person name="Plett J."/>
            <person name="Nagy L.G."/>
            <person name="Grigoriev I.V."/>
        </authorList>
    </citation>
    <scope>NUCLEOTIDE SEQUENCE</scope>
    <source>
        <strain evidence="2">CCBAS 213</strain>
    </source>
</reference>
<evidence type="ECO:0000313" key="2">
    <source>
        <dbReference type="EMBL" id="KAK0435952.1"/>
    </source>
</evidence>
<sequence>MAGFPEGIDDSYSWPCTILCHKCSRCLPSMKDPKISSSGVFLKFRELYSPSELEILSISNLRSQIAEEIDAYDAEILRIQSISEKLNRDRDLLRSYADHYGALLAPVRRLPYDILLQIFEEACKQESDLYPSSVPFLLGLVCKRWRNVTITSPSLWSNIVVRLPSQRPFPASRWQSIHKVVKLHLLRSGCMPLALRFLSSRLVIIRDDGLDIVAETLVAHQFRFREIRGPLRAIARLPDGLLSSVGSLIMEGYMRESNRRYICDLPNIHTLTIRDGVPLSRIDLPQHVHTLNLEFRPGNVGAVIRNLSRMRSLRSLTVEAYGLCEVGDVGHFVRLPTLTSFTCRNMYLNTDTLCCFLASIDVPALTDLTIIGGAFHTQTIISLIQRSRPPLRKLTIITTSHATGVVEVVEFIELFRAMPDLASLTVHDFATSKTLSDSLLNELRFDHDHDPLLPKLEHLELAWVMPCVMNSSDAMINLIKSRHIGCSSYRGRVTDVPLKSVALGWPLLFQDLALRRLEGSGLQVRKVGSIQEMTCMSKYE</sequence>
<dbReference type="GeneID" id="85365008"/>
<feature type="domain" description="F-box" evidence="1">
    <location>
        <begin position="108"/>
        <end position="161"/>
    </location>
</feature>
<evidence type="ECO:0000259" key="1">
    <source>
        <dbReference type="Pfam" id="PF12937"/>
    </source>
</evidence>
<protein>
    <recommendedName>
        <fullName evidence="1">F-box domain-containing protein</fullName>
    </recommendedName>
</protein>
<dbReference type="RefSeq" id="XP_060322138.1">
    <property type="nucleotide sequence ID" value="XM_060481460.1"/>
</dbReference>